<feature type="chain" id="PRO_5047107942" evidence="1">
    <location>
        <begin position="21"/>
        <end position="457"/>
    </location>
</feature>
<sequence length="457" mass="46074">MDALSLSRLGRLSLFVCALAAVAPLTGCGVGAINSSSSAQALQVHGTIMGGNQPVAGATIHLYAAGKTGYASAATDLLTQTVTTDQFGMFNLTGLYTCGSATDQMYLAAVGGNPGLPSGTNPALVEMVVIGDCSTLGSSTILNVTEVTTAAAAYALQAFSGDYAHIGSSATNLTGIRNAMLDAQLIASTSTGIAPVLPSTQSTETTKLYTFADALASCVNSDGGSGCQPLFTAATPAGGSAPTDVWSAALDIVRNPGHNVTEVYNTLPAQVPFMPTLTSAPSDWTMTFSTSNANFTLPTAVAVDSLGNVWAGSANASIAGFTAQGASLAGSPYSHQSFAETFGVAIDGNDNVWATSEETPVRSSISKGSVFEWAAASSSSPGSLVNTIGDTTFSFPESIAWDTNGTMIVGNYYGGSAGGNATILDLSMNVLYTNVGLGYAPLVQGLFPTPITGCGSP</sequence>
<feature type="signal peptide" evidence="1">
    <location>
        <begin position="1"/>
        <end position="20"/>
    </location>
</feature>
<dbReference type="EMBL" id="JBHSWI010000001">
    <property type="protein sequence ID" value="MFC6646244.1"/>
    <property type="molecule type" value="Genomic_DNA"/>
</dbReference>
<proteinExistence type="predicted"/>
<reference evidence="3" key="1">
    <citation type="journal article" date="2019" name="Int. J. Syst. Evol. Microbiol.">
        <title>The Global Catalogue of Microorganisms (GCM) 10K type strain sequencing project: providing services to taxonomists for standard genome sequencing and annotation.</title>
        <authorList>
            <consortium name="The Broad Institute Genomics Platform"/>
            <consortium name="The Broad Institute Genome Sequencing Center for Infectious Disease"/>
            <person name="Wu L."/>
            <person name="Ma J."/>
        </authorList>
    </citation>
    <scope>NUCLEOTIDE SEQUENCE [LARGE SCALE GENOMIC DNA]</scope>
    <source>
        <strain evidence="3">CGMCC 1.16026</strain>
    </source>
</reference>
<keyword evidence="1" id="KW-0732">Signal</keyword>
<dbReference type="Gene3D" id="2.120.10.30">
    <property type="entry name" value="TolB, C-terminal domain"/>
    <property type="match status" value="1"/>
</dbReference>
<dbReference type="SUPFAM" id="SSF101898">
    <property type="entry name" value="NHL repeat"/>
    <property type="match status" value="1"/>
</dbReference>
<gene>
    <name evidence="2" type="ORF">ACFQBQ_11745</name>
</gene>
<dbReference type="RefSeq" id="WP_390235245.1">
    <property type="nucleotide sequence ID" value="NZ_JBHSWI010000001.1"/>
</dbReference>
<evidence type="ECO:0000313" key="3">
    <source>
        <dbReference type="Proteomes" id="UP001596391"/>
    </source>
</evidence>
<name>A0ABW1Z9U9_9BACT</name>
<organism evidence="2 3">
    <name type="scientific">Granulicella cerasi</name>
    <dbReference type="NCBI Taxonomy" id="741063"/>
    <lineage>
        <taxon>Bacteria</taxon>
        <taxon>Pseudomonadati</taxon>
        <taxon>Acidobacteriota</taxon>
        <taxon>Terriglobia</taxon>
        <taxon>Terriglobales</taxon>
        <taxon>Acidobacteriaceae</taxon>
        <taxon>Granulicella</taxon>
    </lineage>
</organism>
<comment type="caution">
    <text evidence="2">The sequence shown here is derived from an EMBL/GenBank/DDBJ whole genome shotgun (WGS) entry which is preliminary data.</text>
</comment>
<accession>A0ABW1Z9U9</accession>
<dbReference type="Proteomes" id="UP001596391">
    <property type="component" value="Unassembled WGS sequence"/>
</dbReference>
<keyword evidence="3" id="KW-1185">Reference proteome</keyword>
<evidence type="ECO:0000256" key="1">
    <source>
        <dbReference type="SAM" id="SignalP"/>
    </source>
</evidence>
<protein>
    <submittedName>
        <fullName evidence="2">Uncharacterized protein</fullName>
    </submittedName>
</protein>
<dbReference type="InterPro" id="IPR011042">
    <property type="entry name" value="6-blade_b-propeller_TolB-like"/>
</dbReference>
<evidence type="ECO:0000313" key="2">
    <source>
        <dbReference type="EMBL" id="MFC6646244.1"/>
    </source>
</evidence>